<dbReference type="Proteomes" id="UP000240571">
    <property type="component" value="Unassembled WGS sequence"/>
</dbReference>
<gene>
    <name evidence="1" type="ORF">BBG20_12605</name>
    <name evidence="2" type="ORF">C9382_12495</name>
</gene>
<comment type="caution">
    <text evidence="2">The sequence shown here is derived from an EMBL/GenBank/DDBJ whole genome shotgun (WGS) entry which is preliminary data.</text>
</comment>
<dbReference type="RefSeq" id="WP_065903802.1">
    <property type="nucleotide sequence ID" value="NZ_MAUE01000015.1"/>
</dbReference>
<name>A0A2T4G0Z3_9PSED</name>
<dbReference type="EMBL" id="PYWW01000027">
    <property type="protein sequence ID" value="PTC29358.1"/>
    <property type="molecule type" value="Genomic_DNA"/>
</dbReference>
<reference evidence="1 3" key="1">
    <citation type="submission" date="2016-06" db="EMBL/GenBank/DDBJ databases">
        <title>Draft genome sequence of Pseudomonas sp. S1E40, a novel strain antagonistic activity to fungal plant pathogen.</title>
        <authorList>
            <person name="Tambong J.T."/>
            <person name="Tchagang C."/>
            <person name="Xu R."/>
        </authorList>
    </citation>
    <scope>NUCLEOTIDE SEQUENCE [LARGE SCALE GENOMIC DNA]</scope>
    <source>
        <strain evidence="1 3">S1E40</strain>
    </source>
</reference>
<reference evidence="2 4" key="2">
    <citation type="submission" date="2018-03" db="EMBL/GenBank/DDBJ databases">
        <title>Diversity of bacteria associated with corn roots inoculated with woodland soils in Canada, and Description of Pseudomonas aylmerense sp. nov.</title>
        <authorList>
            <person name="Tambong J.T."/>
            <person name="Xu R."/>
            <person name="Tchagang C."/>
        </authorList>
    </citation>
    <scope>NUCLEOTIDE SEQUENCE [LARGE SCALE GENOMIC DNA]</scope>
    <source>
        <strain evidence="2 4">S1E44</strain>
    </source>
</reference>
<dbReference type="EMBL" id="MAUE01000015">
    <property type="protein sequence ID" value="OCW28145.1"/>
    <property type="molecule type" value="Genomic_DNA"/>
</dbReference>
<proteinExistence type="predicted"/>
<dbReference type="InterPro" id="IPR008767">
    <property type="entry name" value="Phage_SPP1_head-tail_adaptor"/>
</dbReference>
<dbReference type="AlphaFoldDB" id="A0A2T4G0Z3"/>
<keyword evidence="3" id="KW-1185">Reference proteome</keyword>
<dbReference type="NCBIfam" id="TIGR01563">
    <property type="entry name" value="gp16_SPP1"/>
    <property type="match status" value="1"/>
</dbReference>
<evidence type="ECO:0000313" key="4">
    <source>
        <dbReference type="Proteomes" id="UP000240571"/>
    </source>
</evidence>
<evidence type="ECO:0000313" key="1">
    <source>
        <dbReference type="EMBL" id="OCW28145.1"/>
    </source>
</evidence>
<organism evidence="2 4">
    <name type="scientific">Pseudomonas aylmerensis</name>
    <dbReference type="NCBI Taxonomy" id="1869229"/>
    <lineage>
        <taxon>Bacteria</taxon>
        <taxon>Pseudomonadati</taxon>
        <taxon>Pseudomonadota</taxon>
        <taxon>Gammaproteobacteria</taxon>
        <taxon>Pseudomonadales</taxon>
        <taxon>Pseudomonadaceae</taxon>
        <taxon>Pseudomonas</taxon>
    </lineage>
</organism>
<sequence length="113" mass="12383">MQAGKLRHRVRIQHKVTSQHPVTGEQLTEQWVDLAKVWASVEDLSARDFIAAQAIQSEAKSRVVIRYRDGITAAMRVVLDSGAVCAIVGPPLMDPNSRKEYLTLLVSSGVSDG</sequence>
<dbReference type="Gene3D" id="2.40.10.270">
    <property type="entry name" value="Bacteriophage SPP1 head-tail adaptor protein"/>
    <property type="match status" value="1"/>
</dbReference>
<dbReference type="InterPro" id="IPR038666">
    <property type="entry name" value="SSP1_head-tail_sf"/>
</dbReference>
<dbReference type="OrthoDB" id="8640229at2"/>
<protein>
    <submittedName>
        <fullName evidence="2">Head-tail adaptor protein</fullName>
    </submittedName>
</protein>
<evidence type="ECO:0000313" key="2">
    <source>
        <dbReference type="EMBL" id="PTC29358.1"/>
    </source>
</evidence>
<dbReference type="Proteomes" id="UP000095081">
    <property type="component" value="Unassembled WGS sequence"/>
</dbReference>
<accession>A0A2T4G0Z3</accession>
<dbReference type="Pfam" id="PF05521">
    <property type="entry name" value="Phage_HCP"/>
    <property type="match status" value="1"/>
</dbReference>
<evidence type="ECO:0000313" key="3">
    <source>
        <dbReference type="Proteomes" id="UP000095081"/>
    </source>
</evidence>